<dbReference type="RefSeq" id="WP_267150038.1">
    <property type="nucleotide sequence ID" value="NZ_JAPMLT010000001.1"/>
</dbReference>
<dbReference type="InterPro" id="IPR002692">
    <property type="entry name" value="S45"/>
</dbReference>
<evidence type="ECO:0000313" key="5">
    <source>
        <dbReference type="EMBL" id="MCX7568801.1"/>
    </source>
</evidence>
<dbReference type="CDD" id="cd03747">
    <property type="entry name" value="Ntn_PGA_like"/>
    <property type="match status" value="1"/>
</dbReference>
<dbReference type="PANTHER" id="PTHR34218:SF4">
    <property type="entry name" value="ACYL-HOMOSERINE LACTONE ACYLASE QUIP"/>
    <property type="match status" value="1"/>
</dbReference>
<dbReference type="Gene3D" id="1.10.1400.10">
    <property type="match status" value="1"/>
</dbReference>
<keyword evidence="3" id="KW-0865">Zymogen</keyword>
<dbReference type="PANTHER" id="PTHR34218">
    <property type="entry name" value="PEPTIDASE S45 PENICILLIN AMIDASE"/>
    <property type="match status" value="1"/>
</dbReference>
<dbReference type="InterPro" id="IPR043147">
    <property type="entry name" value="Penicillin_amidase_A-knob"/>
</dbReference>
<dbReference type="Gene3D" id="1.10.439.10">
    <property type="entry name" value="Penicillin Amidohydrolase, domain 1"/>
    <property type="match status" value="1"/>
</dbReference>
<name>A0ABT3WW17_9BACL</name>
<evidence type="ECO:0000313" key="6">
    <source>
        <dbReference type="Proteomes" id="UP001208017"/>
    </source>
</evidence>
<proteinExistence type="inferred from homology"/>
<dbReference type="PIRSF" id="PIRSF001227">
    <property type="entry name" value="Pen_acylase"/>
    <property type="match status" value="1"/>
</dbReference>
<gene>
    <name evidence="5" type="ORF">OS242_02290</name>
</gene>
<dbReference type="EMBL" id="JAPMLT010000001">
    <property type="protein sequence ID" value="MCX7568801.1"/>
    <property type="molecule type" value="Genomic_DNA"/>
</dbReference>
<feature type="chain" id="PRO_5045760483" evidence="4">
    <location>
        <begin position="21"/>
        <end position="810"/>
    </location>
</feature>
<evidence type="ECO:0000256" key="4">
    <source>
        <dbReference type="SAM" id="SignalP"/>
    </source>
</evidence>
<evidence type="ECO:0000256" key="3">
    <source>
        <dbReference type="ARBA" id="ARBA00023145"/>
    </source>
</evidence>
<dbReference type="Gene3D" id="3.60.20.10">
    <property type="entry name" value="Glutamine Phosphoribosylpyrophosphate, subunit 1, domain 1"/>
    <property type="match status" value="1"/>
</dbReference>
<dbReference type="Gene3D" id="2.30.120.10">
    <property type="match status" value="1"/>
</dbReference>
<keyword evidence="2" id="KW-0378">Hydrolase</keyword>
<keyword evidence="6" id="KW-1185">Reference proteome</keyword>
<dbReference type="InterPro" id="IPR029055">
    <property type="entry name" value="Ntn_hydrolases_N"/>
</dbReference>
<keyword evidence="4" id="KW-0732">Signal</keyword>
<dbReference type="Proteomes" id="UP001208017">
    <property type="component" value="Unassembled WGS sequence"/>
</dbReference>
<accession>A0ABT3WW17</accession>
<sequence>MLKKVLVTSLALLLALLAAAGGGGYWYVHRSLAVTAGELLVGVDRPVRIDRDAYGVPHIQAETEHDAYFAQGYVHAQDRLLQIELTRRAINGGLSALMGESTLVSDRFYLTIGFQRAAEEAVPKLPDDTRRALQAYADGINNFIADAKTTGKLPAEFKALGIDPAPWQIADTLAIGKVMAWDLGGNMRTELFLSQLVPQVGPEKALSLVPFALNVKPSDLVDQHPVAAQSDSRIGDLLHLIAQARDMGTPGEGIGSNNWVVSGAKSASGKPLLASDMHLMLGAPSIFYQNSLVVPGVMNVSGAIFPGVPGVIVGHTDRTSWAFTNGMTDVQDLYIEKPHPQNPHQFAYNGTYETAKVYPQEIDVKGKEPVKFDVLVTRHGPIITDLLEPLEDTGVLSTPIQQRVANQVTEPLALRWVAHDFSDEIGAMLRFNKAKDWTAFEAALRDFYAPVQNVIYADVDGNIAWRHNGHIPIRKKGTGLLPVPGWNDEYEWTGYIPWEELPQTVNPPDGVIATANNRVIDASYPYALAHEWEPNYRVDRIKELLGEKPKLTVDDFTKMHTDWKNRQALQNLPVWLKILEAGEWSPLETEALQALRDWSPNPTDHPDLIGPSIYHNTYLKIVEATYKPLLGDKLYYQFMRTGLPFNAVDALFQQEQPIWFQSTEQTTAQVVRDGFRTAVADLAAKHGDNAEKWKWGTLHQLTLSHPLGGIKPLHLLFNDGPYPTGGSNHTVGMGGFPKTKPFQMVLGAPWRFAVDMGDPSAARDIMILGASAQLGSPHYKDQTQLWITGQTKSLHSETVETLLLQPASSL</sequence>
<organism evidence="5 6">
    <name type="scientific">Tumebacillus lacus</name>
    <dbReference type="NCBI Taxonomy" id="2995335"/>
    <lineage>
        <taxon>Bacteria</taxon>
        <taxon>Bacillati</taxon>
        <taxon>Bacillota</taxon>
        <taxon>Bacilli</taxon>
        <taxon>Bacillales</taxon>
        <taxon>Alicyclobacillaceae</taxon>
        <taxon>Tumebacillus</taxon>
    </lineage>
</organism>
<dbReference type="InterPro" id="IPR043146">
    <property type="entry name" value="Penicillin_amidase_N_B-knob"/>
</dbReference>
<feature type="signal peptide" evidence="4">
    <location>
        <begin position="1"/>
        <end position="20"/>
    </location>
</feature>
<dbReference type="Pfam" id="PF01804">
    <property type="entry name" value="Penicil_amidase"/>
    <property type="match status" value="1"/>
</dbReference>
<reference evidence="5 6" key="1">
    <citation type="submission" date="2022-11" db="EMBL/GenBank/DDBJ databases">
        <title>Study of microbial diversity in lake waters.</title>
        <authorList>
            <person name="Zhang J."/>
        </authorList>
    </citation>
    <scope>NUCLEOTIDE SEQUENCE [LARGE SCALE GENOMIC DNA]</scope>
    <source>
        <strain evidence="5 6">DT12</strain>
    </source>
</reference>
<dbReference type="InterPro" id="IPR023343">
    <property type="entry name" value="Penicillin_amidase_dom1"/>
</dbReference>
<dbReference type="InterPro" id="IPR014395">
    <property type="entry name" value="Pen/GL7ACA/AHL_acylase"/>
</dbReference>
<protein>
    <submittedName>
        <fullName evidence="5">Penicillin acylase family protein</fullName>
    </submittedName>
</protein>
<evidence type="ECO:0000256" key="1">
    <source>
        <dbReference type="ARBA" id="ARBA00006586"/>
    </source>
</evidence>
<comment type="similarity">
    <text evidence="1">Belongs to the peptidase S45 family.</text>
</comment>
<dbReference type="SUPFAM" id="SSF56235">
    <property type="entry name" value="N-terminal nucleophile aminohydrolases (Ntn hydrolases)"/>
    <property type="match status" value="1"/>
</dbReference>
<evidence type="ECO:0000256" key="2">
    <source>
        <dbReference type="ARBA" id="ARBA00022801"/>
    </source>
</evidence>
<comment type="caution">
    <text evidence="5">The sequence shown here is derived from an EMBL/GenBank/DDBJ whole genome shotgun (WGS) entry which is preliminary data.</text>
</comment>